<protein>
    <submittedName>
        <fullName evidence="2">GNAT family N-acetyltransferase</fullName>
    </submittedName>
</protein>
<dbReference type="InterPro" id="IPR016181">
    <property type="entry name" value="Acyl_CoA_acyltransferase"/>
</dbReference>
<name>A0ABS9E3U7_9HYPH</name>
<dbReference type="InterPro" id="IPR051531">
    <property type="entry name" value="N-acetyltransferase"/>
</dbReference>
<evidence type="ECO:0000313" key="2">
    <source>
        <dbReference type="EMBL" id="MCF4097542.1"/>
    </source>
</evidence>
<dbReference type="Gene3D" id="3.40.630.30">
    <property type="match status" value="1"/>
</dbReference>
<organism evidence="2 3">
    <name type="scientific">Maritalea mediterranea</name>
    <dbReference type="NCBI Taxonomy" id="2909667"/>
    <lineage>
        <taxon>Bacteria</taxon>
        <taxon>Pseudomonadati</taxon>
        <taxon>Pseudomonadota</taxon>
        <taxon>Alphaproteobacteria</taxon>
        <taxon>Hyphomicrobiales</taxon>
        <taxon>Devosiaceae</taxon>
        <taxon>Maritalea</taxon>
    </lineage>
</organism>
<reference evidence="2 3" key="1">
    <citation type="submission" date="2022-01" db="EMBL/GenBank/DDBJ databases">
        <title>Maritalea mediterranea sp. nov., isolated from marine plastic residues from the Malva-rosa beach (Valencia, Spain).</title>
        <authorList>
            <person name="Vidal-Verdu A."/>
            <person name="Molina-Menor E."/>
            <person name="Pascual J."/>
            <person name="Pereto J."/>
            <person name="Porcar M."/>
        </authorList>
    </citation>
    <scope>NUCLEOTIDE SEQUENCE [LARGE SCALE GENOMIC DNA]</scope>
    <source>
        <strain evidence="2 3">P4.10X</strain>
    </source>
</reference>
<dbReference type="SUPFAM" id="SSF55729">
    <property type="entry name" value="Acyl-CoA N-acyltransferases (Nat)"/>
    <property type="match status" value="1"/>
</dbReference>
<dbReference type="PANTHER" id="PTHR43792">
    <property type="entry name" value="GNAT FAMILY, PUTATIVE (AFU_ORTHOLOGUE AFUA_3G00765)-RELATED-RELATED"/>
    <property type="match status" value="1"/>
</dbReference>
<dbReference type="PROSITE" id="PS51186">
    <property type="entry name" value="GNAT"/>
    <property type="match status" value="1"/>
</dbReference>
<dbReference type="EMBL" id="JAKGTI010000001">
    <property type="protein sequence ID" value="MCF4097542.1"/>
    <property type="molecule type" value="Genomic_DNA"/>
</dbReference>
<dbReference type="Pfam" id="PF13302">
    <property type="entry name" value="Acetyltransf_3"/>
    <property type="match status" value="1"/>
</dbReference>
<keyword evidence="3" id="KW-1185">Reference proteome</keyword>
<gene>
    <name evidence="2" type="ORF">L1I42_03445</name>
</gene>
<dbReference type="RefSeq" id="WP_236113103.1">
    <property type="nucleotide sequence ID" value="NZ_JAKGTI010000001.1"/>
</dbReference>
<sequence length="182" mass="20018">MLNLQAEGWSLRPLELKDADALQSILEQYDVAKSLTPIPHPFPKGAAHNWLAEKLDDHRAENTAFGIVNPQGDMCGNVGFDWSDQGKSILGYYLDTPYWGKGLMSDAVARGLAWLFAHSDIAEVHSGVLAFNQASLSVQKRVGFVEVDHSTAYCAAQECEFPYIGTKLTRDNFNKNVGGPYA</sequence>
<comment type="caution">
    <text evidence="2">The sequence shown here is derived from an EMBL/GenBank/DDBJ whole genome shotgun (WGS) entry which is preliminary data.</text>
</comment>
<evidence type="ECO:0000313" key="3">
    <source>
        <dbReference type="Proteomes" id="UP001201217"/>
    </source>
</evidence>
<dbReference type="InterPro" id="IPR000182">
    <property type="entry name" value="GNAT_dom"/>
</dbReference>
<proteinExistence type="predicted"/>
<dbReference type="Proteomes" id="UP001201217">
    <property type="component" value="Unassembled WGS sequence"/>
</dbReference>
<accession>A0ABS9E3U7</accession>
<evidence type="ECO:0000259" key="1">
    <source>
        <dbReference type="PROSITE" id="PS51186"/>
    </source>
</evidence>
<feature type="domain" description="N-acetyltransferase" evidence="1">
    <location>
        <begin position="9"/>
        <end position="164"/>
    </location>
</feature>